<dbReference type="OrthoDB" id="3860394at2759"/>
<evidence type="ECO:0000256" key="1">
    <source>
        <dbReference type="SAM" id="MobiDB-lite"/>
    </source>
</evidence>
<evidence type="ECO:0000313" key="3">
    <source>
        <dbReference type="Proteomes" id="UP000799291"/>
    </source>
</evidence>
<reference evidence="2" key="1">
    <citation type="journal article" date="2020" name="Stud. Mycol.">
        <title>101 Dothideomycetes genomes: a test case for predicting lifestyles and emergence of pathogens.</title>
        <authorList>
            <person name="Haridas S."/>
            <person name="Albert R."/>
            <person name="Binder M."/>
            <person name="Bloem J."/>
            <person name="Labutti K."/>
            <person name="Salamov A."/>
            <person name="Andreopoulos B."/>
            <person name="Baker S."/>
            <person name="Barry K."/>
            <person name="Bills G."/>
            <person name="Bluhm B."/>
            <person name="Cannon C."/>
            <person name="Castanera R."/>
            <person name="Culley D."/>
            <person name="Daum C."/>
            <person name="Ezra D."/>
            <person name="Gonzalez J."/>
            <person name="Henrissat B."/>
            <person name="Kuo A."/>
            <person name="Liang C."/>
            <person name="Lipzen A."/>
            <person name="Lutzoni F."/>
            <person name="Magnuson J."/>
            <person name="Mondo S."/>
            <person name="Nolan M."/>
            <person name="Ohm R."/>
            <person name="Pangilinan J."/>
            <person name="Park H.-J."/>
            <person name="Ramirez L."/>
            <person name="Alfaro M."/>
            <person name="Sun H."/>
            <person name="Tritt A."/>
            <person name="Yoshinaga Y."/>
            <person name="Zwiers L.-H."/>
            <person name="Turgeon B."/>
            <person name="Goodwin S."/>
            <person name="Spatafora J."/>
            <person name="Crous P."/>
            <person name="Grigoriev I."/>
        </authorList>
    </citation>
    <scope>NUCLEOTIDE SEQUENCE</scope>
    <source>
        <strain evidence="2">CBS 122367</strain>
    </source>
</reference>
<protein>
    <submittedName>
        <fullName evidence="2">Uncharacterized protein</fullName>
    </submittedName>
</protein>
<evidence type="ECO:0000313" key="2">
    <source>
        <dbReference type="EMBL" id="KAF2687712.1"/>
    </source>
</evidence>
<dbReference type="EMBL" id="MU005574">
    <property type="protein sequence ID" value="KAF2687712.1"/>
    <property type="molecule type" value="Genomic_DNA"/>
</dbReference>
<dbReference type="AlphaFoldDB" id="A0A6G1JB01"/>
<organism evidence="2 3">
    <name type="scientific">Lentithecium fluviatile CBS 122367</name>
    <dbReference type="NCBI Taxonomy" id="1168545"/>
    <lineage>
        <taxon>Eukaryota</taxon>
        <taxon>Fungi</taxon>
        <taxon>Dikarya</taxon>
        <taxon>Ascomycota</taxon>
        <taxon>Pezizomycotina</taxon>
        <taxon>Dothideomycetes</taxon>
        <taxon>Pleosporomycetidae</taxon>
        <taxon>Pleosporales</taxon>
        <taxon>Massarineae</taxon>
        <taxon>Lentitheciaceae</taxon>
        <taxon>Lentithecium</taxon>
    </lineage>
</organism>
<proteinExistence type="predicted"/>
<accession>A0A6G1JB01</accession>
<sequence length="261" mass="27925">TMILTGILLAPTAVPHAVQDLQDLKTIIDAAATTIKAAPNNSSWGFLSPASPAGAMGTADLISNITTTVLRATYLLNIDKTAWITVPNNTNSSSTNPDSTAPTPPFPSTTAPSNTSLETPYTDYISSIPTLSSALTTLGRAWHKEMNKPVWEAIDALQQTISTFSSEMLSADLIHSQSVLRTIRASSSLEDAQQAWARLLNLPGAANSQKRWIEVEVETSKVQQVRANGTEGAKRPLATGGFYTHKDLWGRAPAAEARARQ</sequence>
<feature type="non-terminal residue" evidence="2">
    <location>
        <position position="1"/>
    </location>
</feature>
<name>A0A6G1JB01_9PLEO</name>
<dbReference type="Proteomes" id="UP000799291">
    <property type="component" value="Unassembled WGS sequence"/>
</dbReference>
<feature type="compositionally biased region" description="Low complexity" evidence="1">
    <location>
        <begin position="88"/>
        <end position="101"/>
    </location>
</feature>
<gene>
    <name evidence="2" type="ORF">K458DRAFT_267806</name>
</gene>
<keyword evidence="3" id="KW-1185">Reference proteome</keyword>
<feature type="non-terminal residue" evidence="2">
    <location>
        <position position="261"/>
    </location>
</feature>
<feature type="region of interest" description="Disordered" evidence="1">
    <location>
        <begin position="88"/>
        <end position="115"/>
    </location>
</feature>